<feature type="non-terminal residue" evidence="1">
    <location>
        <position position="121"/>
    </location>
</feature>
<evidence type="ECO:0000313" key="1">
    <source>
        <dbReference type="EMBL" id="CAH2045855.1"/>
    </source>
</evidence>
<sequence>MRSIGGYGQRSRSARAATGCGIRILGLPAPPHRRPHTADACPETAENHVRALATSQLTGAPAELSKLLAAIIFDCHRAERGLCVQTVGPVNQWDYKPGWDAYVSRIATFVYQLLVPLGEDH</sequence>
<protein>
    <submittedName>
        <fullName evidence="1">Uncharacterized protein</fullName>
    </submittedName>
</protein>
<dbReference type="Proteomes" id="UP000837857">
    <property type="component" value="Chromosome 16"/>
</dbReference>
<dbReference type="EMBL" id="OW152828">
    <property type="protein sequence ID" value="CAH2045855.1"/>
    <property type="molecule type" value="Genomic_DNA"/>
</dbReference>
<proteinExistence type="predicted"/>
<accession>A0ABN8I4T1</accession>
<evidence type="ECO:0000313" key="2">
    <source>
        <dbReference type="Proteomes" id="UP000837857"/>
    </source>
</evidence>
<name>A0ABN8I4T1_9NEOP</name>
<keyword evidence="2" id="KW-1185">Reference proteome</keyword>
<organism evidence="1 2">
    <name type="scientific">Iphiclides podalirius</name>
    <name type="common">scarce swallowtail</name>
    <dbReference type="NCBI Taxonomy" id="110791"/>
    <lineage>
        <taxon>Eukaryota</taxon>
        <taxon>Metazoa</taxon>
        <taxon>Ecdysozoa</taxon>
        <taxon>Arthropoda</taxon>
        <taxon>Hexapoda</taxon>
        <taxon>Insecta</taxon>
        <taxon>Pterygota</taxon>
        <taxon>Neoptera</taxon>
        <taxon>Endopterygota</taxon>
        <taxon>Lepidoptera</taxon>
        <taxon>Glossata</taxon>
        <taxon>Ditrysia</taxon>
        <taxon>Papilionoidea</taxon>
        <taxon>Papilionidae</taxon>
        <taxon>Papilioninae</taxon>
        <taxon>Iphiclides</taxon>
    </lineage>
</organism>
<reference evidence="1" key="1">
    <citation type="submission" date="2022-03" db="EMBL/GenBank/DDBJ databases">
        <authorList>
            <person name="Martin H S."/>
        </authorList>
    </citation>
    <scope>NUCLEOTIDE SEQUENCE</scope>
</reference>
<gene>
    <name evidence="1" type="ORF">IPOD504_LOCUS5260</name>
</gene>